<sequence>MSESGSSSPSSTSSWGRPLSTEEEARQLLVEFRARLRDVSAVTAGHVELRNLRARVEGVLNVAQDWWKAKAEEKSPPSRHA</sequence>
<name>A0ABU5HG68_9BACT</name>
<feature type="region of interest" description="Disordered" evidence="1">
    <location>
        <begin position="1"/>
        <end position="20"/>
    </location>
</feature>
<evidence type="ECO:0000313" key="3">
    <source>
        <dbReference type="Proteomes" id="UP001291309"/>
    </source>
</evidence>
<feature type="compositionally biased region" description="Low complexity" evidence="1">
    <location>
        <begin position="1"/>
        <end position="14"/>
    </location>
</feature>
<protein>
    <submittedName>
        <fullName evidence="2">Uncharacterized protein</fullName>
    </submittedName>
</protein>
<proteinExistence type="predicted"/>
<comment type="caution">
    <text evidence="2">The sequence shown here is derived from an EMBL/GenBank/DDBJ whole genome shotgun (WGS) entry which is preliminary data.</text>
</comment>
<gene>
    <name evidence="2" type="ORF">SYV04_37510</name>
</gene>
<reference evidence="2 3" key="1">
    <citation type="submission" date="2023-12" db="EMBL/GenBank/DDBJ databases">
        <title>the genome sequence of Hyalangium sp. s54d21.</title>
        <authorList>
            <person name="Zhang X."/>
        </authorList>
    </citation>
    <scope>NUCLEOTIDE SEQUENCE [LARGE SCALE GENOMIC DNA]</scope>
    <source>
        <strain evidence="3">s54d21</strain>
    </source>
</reference>
<evidence type="ECO:0000313" key="2">
    <source>
        <dbReference type="EMBL" id="MDY7232147.1"/>
    </source>
</evidence>
<evidence type="ECO:0000256" key="1">
    <source>
        <dbReference type="SAM" id="MobiDB-lite"/>
    </source>
</evidence>
<dbReference type="EMBL" id="JAXIVS010000018">
    <property type="protein sequence ID" value="MDY7232147.1"/>
    <property type="molecule type" value="Genomic_DNA"/>
</dbReference>
<organism evidence="2 3">
    <name type="scientific">Hyalangium rubrum</name>
    <dbReference type="NCBI Taxonomy" id="3103134"/>
    <lineage>
        <taxon>Bacteria</taxon>
        <taxon>Pseudomonadati</taxon>
        <taxon>Myxococcota</taxon>
        <taxon>Myxococcia</taxon>
        <taxon>Myxococcales</taxon>
        <taxon>Cystobacterineae</taxon>
        <taxon>Archangiaceae</taxon>
        <taxon>Hyalangium</taxon>
    </lineage>
</organism>
<dbReference type="Proteomes" id="UP001291309">
    <property type="component" value="Unassembled WGS sequence"/>
</dbReference>
<keyword evidence="3" id="KW-1185">Reference proteome</keyword>
<dbReference type="RefSeq" id="WP_321550861.1">
    <property type="nucleotide sequence ID" value="NZ_JAXIVS010000018.1"/>
</dbReference>
<accession>A0ABU5HG68</accession>